<dbReference type="OrthoDB" id="3247158at2759"/>
<feature type="region of interest" description="Disordered" evidence="1">
    <location>
        <begin position="726"/>
        <end position="751"/>
    </location>
</feature>
<protein>
    <submittedName>
        <fullName evidence="2">Uncharacterized protein</fullName>
    </submittedName>
</protein>
<accession>A0A9N9WNF2</accession>
<evidence type="ECO:0000313" key="2">
    <source>
        <dbReference type="EMBL" id="CAG9802539.1"/>
    </source>
</evidence>
<name>A0A9N9WNF2_9DIPT</name>
<dbReference type="EMBL" id="OU895878">
    <property type="protein sequence ID" value="CAG9802539.1"/>
    <property type="molecule type" value="Genomic_DNA"/>
</dbReference>
<feature type="compositionally biased region" description="Polar residues" evidence="1">
    <location>
        <begin position="110"/>
        <end position="128"/>
    </location>
</feature>
<organism evidence="2 3">
    <name type="scientific">Chironomus riparius</name>
    <dbReference type="NCBI Taxonomy" id="315576"/>
    <lineage>
        <taxon>Eukaryota</taxon>
        <taxon>Metazoa</taxon>
        <taxon>Ecdysozoa</taxon>
        <taxon>Arthropoda</taxon>
        <taxon>Hexapoda</taxon>
        <taxon>Insecta</taxon>
        <taxon>Pterygota</taxon>
        <taxon>Neoptera</taxon>
        <taxon>Endopterygota</taxon>
        <taxon>Diptera</taxon>
        <taxon>Nematocera</taxon>
        <taxon>Chironomoidea</taxon>
        <taxon>Chironomidae</taxon>
        <taxon>Chironominae</taxon>
        <taxon>Chironomus</taxon>
    </lineage>
</organism>
<dbReference type="Proteomes" id="UP001153620">
    <property type="component" value="Chromosome 2"/>
</dbReference>
<evidence type="ECO:0000256" key="1">
    <source>
        <dbReference type="SAM" id="MobiDB-lite"/>
    </source>
</evidence>
<reference evidence="2" key="1">
    <citation type="submission" date="2022-01" db="EMBL/GenBank/DDBJ databases">
        <authorList>
            <person name="King R."/>
        </authorList>
    </citation>
    <scope>NUCLEOTIDE SEQUENCE</scope>
</reference>
<sequence>MKYPQLVSTKAVNEISDWLIKRLEELDIEHPGVYSRLLLSLLHTPFKVNAIDLLEDLKEPYRFTNKNNEELKRLAAVESLMEVSAEENKSSIISLVDELHLKLRKFENNNCEESPMNTNSRASNSLASSPKYDKNNNSNKNLKKIKRNHGNESSTKNYYLAFPALSGNKKITTSTTSAERKPLLTEIEESSGNNNNNSSKKTNTNLLSWSNLMSNKKDASMISSSSLLEIDNDNGNIRTPRRKRRYGKAYKGFPKKNDVQFTTKSFTMYDNETFSPKKMQMVKSSNRKNHQRNQYDASTKTINKYDKNSGIRNNNFSNVKNAPKLDELTTGSAPWDMDFKGHWEMDRDLISEFIQQQKDEVNNYNYQKMDRYNYFKNDGSTNFNNNNINNPADLMIKFQEQQQMNPFVNVNNNKNNYNNGNINLNMNFNNNLEQRKGGCSRKDEDDVLLMNCLPTKLIIDESLVDDPFNVKVNKPTKSKEALSISSLKSKFDENVKAIWGDVDVGCDTLKPLTHKYCEDEGSASLASSFTSEKNSLSLFNFNEQTHHFVEFNAPCTENYQQQQQQIYKNIDYDCNNNNPMAFYGGRGAISKSSSFTASPRQFFTSDQMTKSDFIKSGTNIQTSIWSDSGDFTSDADSLIFKEVADPNTSTSNDNDDIYKNLSSIGAEMKQHWQETSNNNNNNDNDDAQDSNDEEVTLFNHSERSGAFKKFRPIPQSTTIIRADYHPSNLDESERIVEPESDESESSENYLTSEKTHFEPIIRDGHTFIIESNWDEIEYERSASGSLMYKDKRYRVWNKSKLPKYQNELDLFAIENDPTQFVIKYALNENNKECQTIESDFIKTTATATMDKNHSFLEINEDYCKRKIYDEYFKGVSDSTSAENRNKWRFVNNADDSNDYSFFTVNRVKNNTTSNNSNNNLSTQTFPEILLSSNSSSSSICTITSSYDASESWRNVKVDGNNMIDSEYNKQTQCMHRLWEQCLSCAQMNEDPYADKSLPANRLMKDELKMDGDEIMNVIQNLYITSDYCDEEKEDDCEEFDMNHVYMNMIMDDSMDGTCTLEEDENKFYETNVDVKNQKNLTSAIVSSGHHQKNVFNLENFDEITLTHWQWNKNPEKDKNHEKYLKLLSWIRESLETNNFNINNYSNSTADTNNNDCQNLNEVHRPKNRKRRHSTCQNLLENKRYHTHEEGFTYHLNLDTSITPPSFLDDPANNYFIDAAKMLKVNIEKILLIHADPCFNINVNDMAGALMKESQYYKDQMDGANYYRNILQQQHTLIKQLDLSRPLTR</sequence>
<proteinExistence type="predicted"/>
<keyword evidence="3" id="KW-1185">Reference proteome</keyword>
<gene>
    <name evidence="2" type="ORF">CHIRRI_LOCUS5446</name>
</gene>
<feature type="region of interest" description="Disordered" evidence="1">
    <location>
        <begin position="671"/>
        <end position="690"/>
    </location>
</feature>
<evidence type="ECO:0000313" key="3">
    <source>
        <dbReference type="Proteomes" id="UP001153620"/>
    </source>
</evidence>
<feature type="region of interest" description="Disordered" evidence="1">
    <location>
        <begin position="110"/>
        <end position="153"/>
    </location>
</feature>
<reference evidence="2" key="2">
    <citation type="submission" date="2022-10" db="EMBL/GenBank/DDBJ databases">
        <authorList>
            <consortium name="ENA_rothamsted_submissions"/>
            <consortium name="culmorum"/>
            <person name="King R."/>
        </authorList>
    </citation>
    <scope>NUCLEOTIDE SEQUENCE</scope>
</reference>